<evidence type="ECO:0000259" key="2">
    <source>
        <dbReference type="Pfam" id="PF13474"/>
    </source>
</evidence>
<dbReference type="InterPro" id="IPR037401">
    <property type="entry name" value="SnoaL-like"/>
</dbReference>
<evidence type="ECO:0000313" key="3">
    <source>
        <dbReference type="EMBL" id="MBB6544676.1"/>
    </source>
</evidence>
<dbReference type="SUPFAM" id="SSF54427">
    <property type="entry name" value="NTF2-like"/>
    <property type="match status" value="1"/>
</dbReference>
<dbReference type="EMBL" id="JACHHU010000034">
    <property type="protein sequence ID" value="MBB6544676.1"/>
    <property type="molecule type" value="Genomic_DNA"/>
</dbReference>
<dbReference type="RefSeq" id="WP_184426017.1">
    <property type="nucleotide sequence ID" value="NZ_AP027362.1"/>
</dbReference>
<gene>
    <name evidence="3" type="ORF">HNQ55_003209</name>
</gene>
<reference evidence="3 4" key="1">
    <citation type="submission" date="2020-08" db="EMBL/GenBank/DDBJ databases">
        <title>Genomic Encyclopedia of Type Strains, Phase IV (KMG-IV): sequencing the most valuable type-strain genomes for metagenomic binning, comparative biology and taxonomic classification.</title>
        <authorList>
            <person name="Goeker M."/>
        </authorList>
    </citation>
    <scope>NUCLEOTIDE SEQUENCE [LARGE SCALE GENOMIC DNA]</scope>
    <source>
        <strain evidence="3 4">DSM 26287</strain>
    </source>
</reference>
<sequence length="156" mass="17839">MLKYIVIIMLTVISTYSVAQNTASQVLDQYHQAASDANFERYFNTMADNAIILGTDGTERWTKETFQDFVEPYFSKGRGWTYKVIERNLTTAKADQVIFFDELLMNEAYGHCRGSGVLINTANGWKILQYNLTFVVPNDVSSEVVTSIKQFRKLTH</sequence>
<dbReference type="GO" id="GO:0016853">
    <property type="term" value="F:isomerase activity"/>
    <property type="evidence" value="ECO:0007669"/>
    <property type="project" value="UniProtKB-KW"/>
</dbReference>
<feature type="domain" description="SnoaL-like" evidence="2">
    <location>
        <begin position="25"/>
        <end position="136"/>
    </location>
</feature>
<dbReference type="InterPro" id="IPR032710">
    <property type="entry name" value="NTF2-like_dom_sf"/>
</dbReference>
<accession>A0A7X0NJR0</accession>
<protein>
    <submittedName>
        <fullName evidence="3">Ketosteroid isomerase-like protein</fullName>
    </submittedName>
</protein>
<keyword evidence="4" id="KW-1185">Reference proteome</keyword>
<comment type="caution">
    <text evidence="3">The sequence shown here is derived from an EMBL/GenBank/DDBJ whole genome shotgun (WGS) entry which is preliminary data.</text>
</comment>
<evidence type="ECO:0000256" key="1">
    <source>
        <dbReference type="SAM" id="SignalP"/>
    </source>
</evidence>
<proteinExistence type="predicted"/>
<evidence type="ECO:0000313" key="4">
    <source>
        <dbReference type="Proteomes" id="UP000537141"/>
    </source>
</evidence>
<feature type="chain" id="PRO_5031167097" evidence="1">
    <location>
        <begin position="20"/>
        <end position="156"/>
    </location>
</feature>
<dbReference type="Pfam" id="PF13474">
    <property type="entry name" value="SnoaL_3"/>
    <property type="match status" value="1"/>
</dbReference>
<organism evidence="3 4">
    <name type="scientific">Thalassotalea piscium</name>
    <dbReference type="NCBI Taxonomy" id="1230533"/>
    <lineage>
        <taxon>Bacteria</taxon>
        <taxon>Pseudomonadati</taxon>
        <taxon>Pseudomonadota</taxon>
        <taxon>Gammaproteobacteria</taxon>
        <taxon>Alteromonadales</taxon>
        <taxon>Colwelliaceae</taxon>
        <taxon>Thalassotalea</taxon>
    </lineage>
</organism>
<dbReference type="Gene3D" id="3.10.450.50">
    <property type="match status" value="1"/>
</dbReference>
<dbReference type="AlphaFoldDB" id="A0A7X0NJR0"/>
<dbReference type="Proteomes" id="UP000537141">
    <property type="component" value="Unassembled WGS sequence"/>
</dbReference>
<feature type="signal peptide" evidence="1">
    <location>
        <begin position="1"/>
        <end position="19"/>
    </location>
</feature>
<name>A0A7X0NJR0_9GAMM</name>
<keyword evidence="1" id="KW-0732">Signal</keyword>
<keyword evidence="3" id="KW-0413">Isomerase</keyword>